<organism evidence="1 2">
    <name type="scientific">Ambrosiozyma monospora</name>
    <name type="common">Yeast</name>
    <name type="synonym">Endomycopsis monosporus</name>
    <dbReference type="NCBI Taxonomy" id="43982"/>
    <lineage>
        <taxon>Eukaryota</taxon>
        <taxon>Fungi</taxon>
        <taxon>Dikarya</taxon>
        <taxon>Ascomycota</taxon>
        <taxon>Saccharomycotina</taxon>
        <taxon>Pichiomycetes</taxon>
        <taxon>Pichiales</taxon>
        <taxon>Pichiaceae</taxon>
        <taxon>Ambrosiozyma</taxon>
    </lineage>
</organism>
<evidence type="ECO:0000313" key="1">
    <source>
        <dbReference type="EMBL" id="GMF03433.1"/>
    </source>
</evidence>
<keyword evidence="2" id="KW-1185">Reference proteome</keyword>
<protein>
    <submittedName>
        <fullName evidence="1">Unnamed protein product</fullName>
    </submittedName>
</protein>
<comment type="caution">
    <text evidence="1">The sequence shown here is derived from an EMBL/GenBank/DDBJ whole genome shotgun (WGS) entry which is preliminary data.</text>
</comment>
<reference evidence="1" key="1">
    <citation type="submission" date="2023-04" db="EMBL/GenBank/DDBJ databases">
        <title>Ambrosiozyma monospora NBRC 10751.</title>
        <authorList>
            <person name="Ichikawa N."/>
            <person name="Sato H."/>
            <person name="Tonouchi N."/>
        </authorList>
    </citation>
    <scope>NUCLEOTIDE SEQUENCE</scope>
    <source>
        <strain evidence="1">NBRC 10751</strain>
    </source>
</reference>
<dbReference type="Proteomes" id="UP001165064">
    <property type="component" value="Unassembled WGS sequence"/>
</dbReference>
<evidence type="ECO:0000313" key="2">
    <source>
        <dbReference type="Proteomes" id="UP001165064"/>
    </source>
</evidence>
<dbReference type="EMBL" id="BSXS01013029">
    <property type="protein sequence ID" value="GMF03433.1"/>
    <property type="molecule type" value="Genomic_DNA"/>
</dbReference>
<sequence>MEMNMPSPLSSPKKMIHGDQQFQQQQPPSAFFQQPFPMTTMCSSATTATFSSTGAGTTSTAATSLKSPTVEQKNIFDVGLVKTTSNTSAAIFSGSSTRQHSLSFSSISCFNGVTTTRPSASSISVSETESVFTRANQIDHFDKNTDLVENDKLADQMALNILDHISEEHTVDELAKFKEEISSPKYSTPLRFN</sequence>
<gene>
    <name evidence="1" type="ORF">Amon02_001178700</name>
</gene>
<accession>A0ACB5U7U4</accession>
<proteinExistence type="predicted"/>
<name>A0ACB5U7U4_AMBMO</name>